<dbReference type="InterPro" id="IPR036942">
    <property type="entry name" value="Beta-barrel_TonB_sf"/>
</dbReference>
<dbReference type="InterPro" id="IPR057601">
    <property type="entry name" value="Oar-like_b-barrel"/>
</dbReference>
<evidence type="ECO:0000256" key="1">
    <source>
        <dbReference type="ARBA" id="ARBA00004442"/>
    </source>
</evidence>
<reference evidence="6" key="1">
    <citation type="submission" date="2023-08" db="EMBL/GenBank/DDBJ databases">
        <authorList>
            <person name="Messyasz A."/>
            <person name="Mannisto M.K."/>
            <person name="Kerkhof L.J."/>
            <person name="Haggblom M."/>
        </authorList>
    </citation>
    <scope>NUCLEOTIDE SEQUENCE</scope>
    <source>
        <strain evidence="6">X5P6</strain>
    </source>
</reference>
<dbReference type="Gene3D" id="2.40.170.20">
    <property type="entry name" value="TonB-dependent receptor, beta-barrel domain"/>
    <property type="match status" value="1"/>
</dbReference>
<evidence type="ECO:0000256" key="2">
    <source>
        <dbReference type="ARBA" id="ARBA00023136"/>
    </source>
</evidence>
<feature type="domain" description="TonB-dependent transporter Oar-like beta-barrel" evidence="5">
    <location>
        <begin position="268"/>
        <end position="1106"/>
    </location>
</feature>
<keyword evidence="4" id="KW-0812">Transmembrane</keyword>
<protein>
    <submittedName>
        <fullName evidence="6">Carboxypeptidase regulatory-like domain-containing protein</fullName>
    </submittedName>
</protein>
<evidence type="ECO:0000259" key="5">
    <source>
        <dbReference type="Pfam" id="PF25183"/>
    </source>
</evidence>
<dbReference type="GO" id="GO:0004180">
    <property type="term" value="F:carboxypeptidase activity"/>
    <property type="evidence" value="ECO:0007669"/>
    <property type="project" value="UniProtKB-KW"/>
</dbReference>
<feature type="transmembrane region" description="Helical" evidence="4">
    <location>
        <begin position="28"/>
        <end position="49"/>
    </location>
</feature>
<dbReference type="AlphaFoldDB" id="A0AAU7ZWY9"/>
<reference evidence="6" key="2">
    <citation type="journal article" date="2024" name="Environ. Microbiol.">
        <title>Genome analysis and description of Tunturibacter gen. nov. expands the diversity of Terriglobia in tundra soils.</title>
        <authorList>
            <person name="Messyasz A."/>
            <person name="Mannisto M.K."/>
            <person name="Kerkhof L.J."/>
            <person name="Haggblom M.M."/>
        </authorList>
    </citation>
    <scope>NUCLEOTIDE SEQUENCE</scope>
    <source>
        <strain evidence="6">X5P6</strain>
    </source>
</reference>
<keyword evidence="6" id="KW-0378">Hydrolase</keyword>
<organism evidence="6">
    <name type="scientific">Tunturiibacter psychrotolerans</name>
    <dbReference type="NCBI Taxonomy" id="3069686"/>
    <lineage>
        <taxon>Bacteria</taxon>
        <taxon>Pseudomonadati</taxon>
        <taxon>Acidobacteriota</taxon>
        <taxon>Terriglobia</taxon>
        <taxon>Terriglobales</taxon>
        <taxon>Acidobacteriaceae</taxon>
        <taxon>Tunturiibacter</taxon>
    </lineage>
</organism>
<dbReference type="EMBL" id="CP132942">
    <property type="protein sequence ID" value="XCB35533.1"/>
    <property type="molecule type" value="Genomic_DNA"/>
</dbReference>
<gene>
    <name evidence="6" type="ORF">RBB77_09620</name>
</gene>
<evidence type="ECO:0000256" key="3">
    <source>
        <dbReference type="ARBA" id="ARBA00023237"/>
    </source>
</evidence>
<accession>A0AAU7ZWY9</accession>
<dbReference type="SUPFAM" id="SSF56935">
    <property type="entry name" value="Porins"/>
    <property type="match status" value="1"/>
</dbReference>
<keyword evidence="4" id="KW-1133">Transmembrane helix</keyword>
<name>A0AAU7ZWY9_9BACT</name>
<dbReference type="KEGG" id="tpsc:RBB77_09620"/>
<sequence length="1132" mass="120863">MKPFAEGVSNSIRSIIAKEKPLSRRRPFLSVALSFSITAILNIYCPPLFAQNNTSGDIAGSVTDPTGATIPGAKVTIVDKATGASQVITSGSNGNFRVSLLKPDSYTVAVTMAGFQSITLTIAVTPGQIAQADVKLPVGSSTTSVEVAATEPLLHTEDADLTTSFTQEQVQNLPNPGNDLTFIAQTSPGAIMNTQSGYGNFSAFGLPATSNTFTVNGGYENDPFLNLSNSGASNLLLGNNDVSEVTVTSNAYSAQFGGLGATQVNEISRSGANSFHGDATWWWNGSVLNGNDYFNNLAGTPRPRSNANQWAGAFSGPIRKDKTFFFFNTEGLRVIIPVRGTVYAPSPSYISKTLANAAAQGPAATAFYQNIFGLYTSNPAYATATSSPTDPNSVNYNANSANFAHEWLITTRIDHKFNDKDNLFGHAKIDKGVQPTFTSLLNPIFNAASPQPGYEGQLNETHIFTPNITNQFVFAAIYYRAIFTNTNAAAANALVPFTLRFTDGDLVNNLNNLSGPYSTFPGGQDFAFPQGRNVTGYQFVDDFSMNKGRHTIKLGFAFRRDDVTDFGPGYNTTPLILTSEASFQAGTADQFIQQFPTHISEPIALYTLGFYIQDQWKLASNFTLNYGMRFEHNSNPICRTDCFSQLASNFGSVPTSTAVAYSKLINTGLGSAFQDFQKVGYEPRVGFSWSPFGSDSKTVVRGGFGMFADSFPAQITDNLLNNAPNNIGFTIQGPAGGGSNSPLFPGAPGSFQSLASASSVGFQNQFKNGGSNNSLSTAVPGFAAPSFISTVNKLSYPMYEEWNLQVEHQIGHNSSFSASYVGNHGYHEPVNDNNVNAFNAGAPGFASLPTSTPNPNFAAVTQVYTGASSNYNGVTLSAIHRANLLTLQVNYTYSHALDEISNGGFNGFSSNSVFPSNSANLHQNYGNADYDVRHYISGNYIFNLPSLRGPRILTAGWQAAGTVFHSTGLPFTFTDNITASNLPNHTGPIFAQQTVAHVPTKCSGHAITHGANCAASLDFTTATDFGQQERNQVFGPNYTDTDLTITKAFDLHFMESAKLKLGVQMFNLFNHPNFAQPSHDVGACTSTGPNPCAGSSIGTIDGTVNPPTSILGSFLGGDASPRLIQVKANFSF</sequence>
<keyword evidence="6" id="KW-0121">Carboxypeptidase</keyword>
<keyword evidence="3" id="KW-0998">Cell outer membrane</keyword>
<keyword evidence="2 4" id="KW-0472">Membrane</keyword>
<dbReference type="Pfam" id="PF13620">
    <property type="entry name" value="CarboxypepD_reg"/>
    <property type="match status" value="1"/>
</dbReference>
<comment type="subcellular location">
    <subcellularLocation>
        <location evidence="1">Cell outer membrane</location>
    </subcellularLocation>
</comment>
<evidence type="ECO:0000256" key="4">
    <source>
        <dbReference type="SAM" id="Phobius"/>
    </source>
</evidence>
<dbReference type="Gene3D" id="2.60.40.1120">
    <property type="entry name" value="Carboxypeptidase-like, regulatory domain"/>
    <property type="match status" value="1"/>
</dbReference>
<dbReference type="Pfam" id="PF25183">
    <property type="entry name" value="OMP_b-brl_4"/>
    <property type="match status" value="1"/>
</dbReference>
<dbReference type="RefSeq" id="WP_353067601.1">
    <property type="nucleotide sequence ID" value="NZ_CP132942.1"/>
</dbReference>
<keyword evidence="6" id="KW-0645">Protease</keyword>
<dbReference type="SUPFAM" id="SSF49464">
    <property type="entry name" value="Carboxypeptidase regulatory domain-like"/>
    <property type="match status" value="1"/>
</dbReference>
<dbReference type="InterPro" id="IPR008969">
    <property type="entry name" value="CarboxyPept-like_regulatory"/>
</dbReference>
<proteinExistence type="predicted"/>
<evidence type="ECO:0000313" key="6">
    <source>
        <dbReference type="EMBL" id="XCB35533.1"/>
    </source>
</evidence>
<dbReference type="GO" id="GO:0009279">
    <property type="term" value="C:cell outer membrane"/>
    <property type="evidence" value="ECO:0007669"/>
    <property type="project" value="UniProtKB-SubCell"/>
</dbReference>